<sequence>MEIMWKLPSCLSEIRKSLIQTLKQVFNFAFVLLSAFTASVQAATSTVDGGSPPSDSAADLARKTSNPLGGDFIMLINQFDNFFLKGDITDDYQNYNNWAFQPVIPISMKDVIGDGWIWVNRPTINIVLNSDVPDEKEISRRIAAGTLDSSDVPFESVSGFGDISYFALLGKATPTKKWGSGEVVLAGGATFQFPTASRDEIGSGKYSAGPAATAAFIGKRFVLGSLVQQWWDYGSGGNGSGDDVNLTNIQLFYFLNLGGGWQVGGSPIITADWENDSDEVWTVPIGLGVYKTSFFGKLPVKMGLEAQYMPIRPDELGQEYNIRVVITPIIPNIFN</sequence>
<dbReference type="EMBL" id="FRFE01000024">
    <property type="protein sequence ID" value="SHO51279.1"/>
    <property type="molecule type" value="Genomic_DNA"/>
</dbReference>
<evidence type="ECO:0008006" key="4">
    <source>
        <dbReference type="Google" id="ProtNLM"/>
    </source>
</evidence>
<evidence type="ECO:0000313" key="3">
    <source>
        <dbReference type="Proteomes" id="UP000184603"/>
    </source>
</evidence>
<feature type="chain" id="PRO_5012229858" description="MetA-pathway of phenol degradation" evidence="1">
    <location>
        <begin position="43"/>
        <end position="335"/>
    </location>
</feature>
<accession>A0A1M7YFD6</accession>
<proteinExistence type="predicted"/>
<organism evidence="2 3">
    <name type="scientific">Desulfopila aestuarii DSM 18488</name>
    <dbReference type="NCBI Taxonomy" id="1121416"/>
    <lineage>
        <taxon>Bacteria</taxon>
        <taxon>Pseudomonadati</taxon>
        <taxon>Thermodesulfobacteriota</taxon>
        <taxon>Desulfobulbia</taxon>
        <taxon>Desulfobulbales</taxon>
        <taxon>Desulfocapsaceae</taxon>
        <taxon>Desulfopila</taxon>
    </lineage>
</organism>
<dbReference type="OrthoDB" id="9809066at2"/>
<dbReference type="AlphaFoldDB" id="A0A1M7YFD6"/>
<gene>
    <name evidence="2" type="ORF">SAMN02745220_03930</name>
</gene>
<reference evidence="2 3" key="1">
    <citation type="submission" date="2016-12" db="EMBL/GenBank/DDBJ databases">
        <authorList>
            <person name="Song W.-J."/>
            <person name="Kurnit D.M."/>
        </authorList>
    </citation>
    <scope>NUCLEOTIDE SEQUENCE [LARGE SCALE GENOMIC DNA]</scope>
    <source>
        <strain evidence="2 3">DSM 18488</strain>
    </source>
</reference>
<evidence type="ECO:0000313" key="2">
    <source>
        <dbReference type="EMBL" id="SHO51279.1"/>
    </source>
</evidence>
<evidence type="ECO:0000256" key="1">
    <source>
        <dbReference type="SAM" id="SignalP"/>
    </source>
</evidence>
<dbReference type="Proteomes" id="UP000184603">
    <property type="component" value="Unassembled WGS sequence"/>
</dbReference>
<keyword evidence="1" id="KW-0732">Signal</keyword>
<keyword evidence="3" id="KW-1185">Reference proteome</keyword>
<name>A0A1M7YFD6_9BACT</name>
<protein>
    <recommendedName>
        <fullName evidence="4">MetA-pathway of phenol degradation</fullName>
    </recommendedName>
</protein>
<dbReference type="RefSeq" id="WP_073615365.1">
    <property type="nucleotide sequence ID" value="NZ_FRFE01000024.1"/>
</dbReference>
<dbReference type="STRING" id="1121416.SAMN02745220_03930"/>
<feature type="signal peptide" evidence="1">
    <location>
        <begin position="1"/>
        <end position="42"/>
    </location>
</feature>